<evidence type="ECO:0000256" key="1">
    <source>
        <dbReference type="SAM" id="MobiDB-lite"/>
    </source>
</evidence>
<accession>A0A8I1SWT5</accession>
<evidence type="ECO:0000313" key="2">
    <source>
        <dbReference type="EMBL" id="MBN8743904.1"/>
    </source>
</evidence>
<dbReference type="AlphaFoldDB" id="A0A8I1SWT5"/>
<evidence type="ECO:0000313" key="3">
    <source>
        <dbReference type="Proteomes" id="UP000664800"/>
    </source>
</evidence>
<reference evidence="2" key="1">
    <citation type="submission" date="2021-02" db="EMBL/GenBank/DDBJ databases">
        <title>Thiocyanate and organic carbon inputs drive convergent selection for specific autotrophic Afipia and Thiobacillus strains within complex microbiomes.</title>
        <authorList>
            <person name="Huddy R.J."/>
            <person name="Sachdeva R."/>
            <person name="Kadzinga F."/>
            <person name="Kantor R.S."/>
            <person name="Harrison S.T.L."/>
            <person name="Banfield J.F."/>
        </authorList>
    </citation>
    <scope>NUCLEOTIDE SEQUENCE</scope>
    <source>
        <strain evidence="2">SCN18_13_7_16_R3_B_64_19</strain>
    </source>
</reference>
<feature type="region of interest" description="Disordered" evidence="1">
    <location>
        <begin position="17"/>
        <end position="48"/>
    </location>
</feature>
<dbReference type="EMBL" id="JAFKMR010000014">
    <property type="protein sequence ID" value="MBN8743904.1"/>
    <property type="molecule type" value="Genomic_DNA"/>
</dbReference>
<dbReference type="Proteomes" id="UP000664800">
    <property type="component" value="Unassembled WGS sequence"/>
</dbReference>
<comment type="caution">
    <text evidence="2">The sequence shown here is derived from an EMBL/GenBank/DDBJ whole genome shotgun (WGS) entry which is preliminary data.</text>
</comment>
<sequence>MSMKKTDLEKHLAKKLDGKLKSGTIPQRFGQGAKAVAAKAETKPKESAPKLVQLTCKLPADLAQRLREQAVTVEGGVNAILAQAARQWLESAAGASRKE</sequence>
<protein>
    <submittedName>
        <fullName evidence="2">Uncharacterized protein</fullName>
    </submittedName>
</protein>
<name>A0A8I1SWT5_THIA3</name>
<gene>
    <name evidence="2" type="ORF">J0I24_06310</name>
</gene>
<proteinExistence type="predicted"/>
<organism evidence="2 3">
    <name type="scientific">Thiomonas arsenitoxydans (strain DSM 22701 / CIP 110005 / 3As)</name>
    <dbReference type="NCBI Taxonomy" id="426114"/>
    <lineage>
        <taxon>Bacteria</taxon>
        <taxon>Pseudomonadati</taxon>
        <taxon>Pseudomonadota</taxon>
        <taxon>Betaproteobacteria</taxon>
        <taxon>Burkholderiales</taxon>
        <taxon>Thiomonas</taxon>
    </lineage>
</organism>